<keyword evidence="2" id="KW-0812">Transmembrane</keyword>
<feature type="compositionally biased region" description="Basic and acidic residues" evidence="1">
    <location>
        <begin position="924"/>
        <end position="936"/>
    </location>
</feature>
<feature type="region of interest" description="Disordered" evidence="1">
    <location>
        <begin position="759"/>
        <end position="1316"/>
    </location>
</feature>
<feature type="compositionally biased region" description="Low complexity" evidence="1">
    <location>
        <begin position="1041"/>
        <end position="1051"/>
    </location>
</feature>
<feature type="compositionally biased region" description="Polar residues" evidence="1">
    <location>
        <begin position="783"/>
        <end position="805"/>
    </location>
</feature>
<reference evidence="6" key="2">
    <citation type="submission" date="2014-05" db="EMBL/GenBank/DDBJ databases">
        <title>The genome sequences of chimpanzee malaria parasites reveal the path to human adaptation.</title>
        <authorList>
            <person name="Otto T.D."/>
            <person name="Rayner J.C."/>
            <person name="Boehme U."/>
            <person name="Pain A."/>
            <person name="Spottiswoode N."/>
            <person name="Sanders M."/>
            <person name="Quail M."/>
            <person name="Ollomo B."/>
            <person name="Renaud F."/>
            <person name="Thomas A.W."/>
            <person name="Prugnolle F."/>
            <person name="Conway D.J."/>
            <person name="Newbold C."/>
            <person name="Berriman M."/>
        </authorList>
    </citation>
    <scope>NUCLEOTIDE SEQUENCE [LARGE SCALE GENOMIC DNA]</scope>
    <source>
        <strain evidence="6">CDC</strain>
    </source>
</reference>
<dbReference type="PhylomeDB" id="A0A060RQZ8"/>
<feature type="domain" description="Duffy-antigen binding" evidence="4">
    <location>
        <begin position="485"/>
        <end position="643"/>
    </location>
</feature>
<evidence type="ECO:0000256" key="2">
    <source>
        <dbReference type="SAM" id="Phobius"/>
    </source>
</evidence>
<feature type="compositionally biased region" description="Polar residues" evidence="1">
    <location>
        <begin position="1210"/>
        <end position="1222"/>
    </location>
</feature>
<feature type="compositionally biased region" description="Polar residues" evidence="1">
    <location>
        <begin position="842"/>
        <end position="856"/>
    </location>
</feature>
<dbReference type="FunFam" id="1.10.1740.170:FF:000001">
    <property type="entry name" value="Erythrocyte binding antigen"/>
    <property type="match status" value="1"/>
</dbReference>
<feature type="compositionally biased region" description="Polar residues" evidence="1">
    <location>
        <begin position="867"/>
        <end position="883"/>
    </location>
</feature>
<protein>
    <submittedName>
        <fullName evidence="6">Erythrocyte binding antigen-175</fullName>
    </submittedName>
</protein>
<dbReference type="Pfam" id="PF11556">
    <property type="entry name" value="EBA-175_VI"/>
    <property type="match status" value="1"/>
</dbReference>
<feature type="compositionally biased region" description="Basic and acidic residues" evidence="1">
    <location>
        <begin position="1242"/>
        <end position="1268"/>
    </location>
</feature>
<feature type="chain" id="PRO_5001586295" evidence="3">
    <location>
        <begin position="22"/>
        <end position="1640"/>
    </location>
</feature>
<evidence type="ECO:0000259" key="4">
    <source>
        <dbReference type="Pfam" id="PF05424"/>
    </source>
</evidence>
<feature type="domain" description="Erythrocyte binding antigen 175 C-terminal" evidence="5">
    <location>
        <begin position="1478"/>
        <end position="1557"/>
    </location>
</feature>
<dbReference type="Gene3D" id="1.10.287.1660">
    <property type="match status" value="1"/>
</dbReference>
<dbReference type="Proteomes" id="UP000027581">
    <property type="component" value="Unassembled WGS sequence"/>
</dbReference>
<feature type="compositionally biased region" description="Basic and acidic residues" evidence="1">
    <location>
        <begin position="857"/>
        <end position="866"/>
    </location>
</feature>
<keyword evidence="2" id="KW-0472">Membrane</keyword>
<feature type="domain" description="Duffy-antigen binding" evidence="4">
    <location>
        <begin position="179"/>
        <end position="335"/>
    </location>
</feature>
<feature type="compositionally biased region" description="Acidic residues" evidence="1">
    <location>
        <begin position="1012"/>
        <end position="1022"/>
    </location>
</feature>
<dbReference type="VEuPathDB" id="PlasmoDB:PRG01_0014300"/>
<dbReference type="Gene3D" id="1.10.1740.170">
    <property type="entry name" value="Erythrocyte binding antigen 175 region VI"/>
    <property type="match status" value="1"/>
</dbReference>
<dbReference type="Gene3D" id="1.20.58.830">
    <property type="match status" value="2"/>
</dbReference>
<feature type="compositionally biased region" description="Basic and acidic residues" evidence="1">
    <location>
        <begin position="1077"/>
        <end position="1135"/>
    </location>
</feature>
<evidence type="ECO:0000259" key="5">
    <source>
        <dbReference type="Pfam" id="PF11556"/>
    </source>
</evidence>
<accession>A0A060RQZ8</accession>
<keyword evidence="7" id="KW-1185">Reference proteome</keyword>
<feature type="compositionally biased region" description="Basic and acidic residues" evidence="1">
    <location>
        <begin position="1158"/>
        <end position="1167"/>
    </location>
</feature>
<dbReference type="InterPro" id="IPR042202">
    <property type="entry name" value="Duffy-ag-bd_sf"/>
</dbReference>
<proteinExistence type="predicted"/>
<evidence type="ECO:0000256" key="1">
    <source>
        <dbReference type="SAM" id="MobiDB-lite"/>
    </source>
</evidence>
<evidence type="ECO:0000313" key="7">
    <source>
        <dbReference type="Proteomes" id="UP000027581"/>
    </source>
</evidence>
<gene>
    <name evidence="6" type="primary">EBA175</name>
    <name evidence="6" type="ORF">PRCDC_0728300</name>
</gene>
<feature type="compositionally biased region" description="Basic and acidic residues" evidence="1">
    <location>
        <begin position="1023"/>
        <end position="1038"/>
    </location>
</feature>
<keyword evidence="2" id="KW-1133">Transmembrane helix</keyword>
<reference evidence="6" key="1">
    <citation type="submission" date="2014-01" db="EMBL/GenBank/DDBJ databases">
        <authorList>
            <person name="Aslett M."/>
        </authorList>
    </citation>
    <scope>NUCLEOTIDE SEQUENCE</scope>
    <source>
        <strain evidence="6">CDC</strain>
    </source>
</reference>
<feature type="signal peptide" evidence="3">
    <location>
        <begin position="1"/>
        <end position="21"/>
    </location>
</feature>
<evidence type="ECO:0000313" key="6">
    <source>
        <dbReference type="EMBL" id="CDO63764.1"/>
    </source>
</evidence>
<feature type="transmembrane region" description="Helical" evidence="2">
    <location>
        <begin position="1565"/>
        <end position="1583"/>
    </location>
</feature>
<feature type="compositionally biased region" description="Basic and acidic residues" evidence="1">
    <location>
        <begin position="1307"/>
        <end position="1316"/>
    </location>
</feature>
<feature type="compositionally biased region" description="Polar residues" evidence="1">
    <location>
        <begin position="898"/>
        <end position="920"/>
    </location>
</feature>
<sequence>MKCNISIYFFSSFFVLYFAKARNEYDIKENEKFLEVYKEKFNELDKKKYGNVQKTDKKIFSFIENKLDILNNSKSNKRWKSYGTPDNIDKNMSLINKYNNKETFNNNYQSFLSTSSLIKQNRYVPINAVRVSRILSFLDSKINNGRNTSSNDGDLRNCREKRKGNEWDCKKKNGTSNYVCIPDRRIQLCIVNLSIIKTYTKETMKDHFIEASRRESQLLLKKNDNNYNSKFCNDLKNSFLDYGHLAMGNDMDFGGYSTKAENKIQEVFKGVHGKISEHEIKNFRKKWWNEFREKLWEAMISEHKNNLSDCKNIPEEELQINQWIKEWHGEFLSERNNRLKLPKSKCKNNTLYEACAKECIDPCMKYRDWIIKSKFEWHTLSKEYERKNVSNKDAEKYLIKFSKNNDAKVSLLLDKCDAEYSKYCDCKHTTTLVKSVLNGKDNTSKEERETIDLDDFSKFGCDKNSVDTNRKEWECKKPYILSTKDVCVPPRRQELCLGNIDRIYDKNLLMIKEHILAIAIYESRILKRKYKNKDDNEVCNVINKSFADIRDIIKGSDYWNDLSNRKLVGKINTNSKYVHKNKENDKLFRDEWWNVIKKDVWNVMSWVFKDKTVCKEDDIENIPQFFRWFSEWGDDYCQYKLKMIDTLKVACEEKGYDDITCKNKCSSYKDWISKQKYLYDKQVTIYKEYQRNNNRIYPIVKTMEPKVYLKEYSKKCSNINFEDEFNEEVHSDYKNKCMISTKVLDVPIPAEKNVTEALETVVPKENTEIERKNESDTEEQKNQEIPNNYLKDSQQRVGENGTKVSSQEDLRGSRNEEGVTQEFGLNDEIPKGEEQISGKSGVIQNRSESEMGISTSEESRHEEGHNEQTLSTSVDQSELSDTLQLHEDTKENDKLPLESSTITSPMESGSSDTEETQSISEGPKGNEQKERDDDSSSKISVSPEISRTETHDKDTSNLLRLKEDVDISMPKAVIGKDPNDHINNTAEGDHISGVNSSPLSDGVRPDKKELEDQNGYESEETVGDYKSKSPSENIRNDSDSESVAISESSSSNTGLSIDDDGNDGTFVRTQDTENTEDVIKEENTEDVIRKENTEDVIKEENTEDVIKEENTEDVIKEENTDKDENEKGADEEIHSTSESLSSPEAKMLTDNEEGNSLNHEEVKEHTSNPDNVQQSGENVNMNVENQLKDTLENTSSSLGEGKAHEELSEPNLSSGQDMSNTPAPLDNTSEETTERISNNEYKVNEREDERTLTKEYEDIVLKSHMNRESDDDELDGKNSDVPTVNDESEDVEEKMKRNDTSEISEDSSQHIENDQQENDMKTVGDLGTIHVQNEINDSVTGENKEQTVHGDEGVRLSHKDIHKINLEDKNSNILHLKDMRNEENERKQLANQNINISQQRDLQEHGFHTMNNLHGDGVSEGSQINHGNPVKRQDRGKPSGNVLNMGSNNNNFNNIPSRYNLYDKKLNLDLYVNRNDSTTKELIKKLAEINKCENEISAKYCSDMIDKEIPLKTCTKEKTINLCCAVADYCLSYFTYDSKEYSNCTKREFEDPSYTCFRKKGFSSMPYYAGAGVLFIILVIVGASQAKDQSSDEVLNENNENNFTFEVTDNLDKLSNMFNQQVQETNIKDFSEYNEDINAC</sequence>
<evidence type="ECO:0000256" key="3">
    <source>
        <dbReference type="SAM" id="SignalP"/>
    </source>
</evidence>
<dbReference type="VEuPathDB" id="PlasmoDB:PRCDC_0728300"/>
<dbReference type="GO" id="GO:0016020">
    <property type="term" value="C:membrane"/>
    <property type="evidence" value="ECO:0007669"/>
    <property type="project" value="InterPro"/>
</dbReference>
<keyword evidence="3" id="KW-0732">Signal</keyword>
<dbReference type="InterPro" id="IPR043057">
    <property type="entry name" value="EBA-175_C_sf"/>
</dbReference>
<feature type="compositionally biased region" description="Polar residues" evidence="1">
    <location>
        <begin position="1168"/>
        <end position="1185"/>
    </location>
</feature>
<dbReference type="GO" id="GO:0046789">
    <property type="term" value="F:host cell surface receptor binding"/>
    <property type="evidence" value="ECO:0007669"/>
    <property type="project" value="InterPro"/>
</dbReference>
<organism evidence="6 7">
    <name type="scientific">Plasmodium reichenowi</name>
    <dbReference type="NCBI Taxonomy" id="5854"/>
    <lineage>
        <taxon>Eukaryota</taxon>
        <taxon>Sar</taxon>
        <taxon>Alveolata</taxon>
        <taxon>Apicomplexa</taxon>
        <taxon>Aconoidasida</taxon>
        <taxon>Haemosporida</taxon>
        <taxon>Plasmodiidae</taxon>
        <taxon>Plasmodium</taxon>
        <taxon>Plasmodium (Laverania)</taxon>
    </lineage>
</organism>
<dbReference type="EMBL" id="HG810768">
    <property type="protein sequence ID" value="CDO63764.1"/>
    <property type="molecule type" value="Genomic_DNA"/>
</dbReference>
<feature type="compositionally biased region" description="Basic and acidic residues" evidence="1">
    <location>
        <begin position="884"/>
        <end position="896"/>
    </location>
</feature>
<feature type="compositionally biased region" description="Basic and acidic residues" evidence="1">
    <location>
        <begin position="765"/>
        <end position="782"/>
    </location>
</feature>
<dbReference type="Pfam" id="PF05424">
    <property type="entry name" value="Duffy_binding"/>
    <property type="match status" value="2"/>
</dbReference>
<feature type="compositionally biased region" description="Basic and acidic residues" evidence="1">
    <location>
        <begin position="946"/>
        <end position="965"/>
    </location>
</feature>
<dbReference type="InterPro" id="IPR008602">
    <property type="entry name" value="Duffy-antigen-binding"/>
</dbReference>
<feature type="compositionally biased region" description="Basic and acidic residues" evidence="1">
    <location>
        <begin position="806"/>
        <end position="817"/>
    </location>
</feature>
<dbReference type="SUPFAM" id="SSF140924">
    <property type="entry name" value="Duffy binding domain-like"/>
    <property type="match status" value="2"/>
</dbReference>
<name>A0A060RQZ8_PLARE</name>
<dbReference type="Gene3D" id="1.20.1310.20">
    <property type="entry name" value="Duffy-antigen binding domain"/>
    <property type="match status" value="2"/>
</dbReference>
<dbReference type="InterPro" id="IPR021620">
    <property type="entry name" value="EBA-175_C"/>
</dbReference>